<dbReference type="InterPro" id="IPR036322">
    <property type="entry name" value="WD40_repeat_dom_sf"/>
</dbReference>
<dbReference type="Pfam" id="PF23769">
    <property type="entry name" value="Beta-prop_WDR75_2nd"/>
    <property type="match status" value="1"/>
</dbReference>
<evidence type="ECO:0000256" key="5">
    <source>
        <dbReference type="ARBA" id="ARBA00022737"/>
    </source>
</evidence>
<keyword evidence="6" id="KW-0804">Transcription</keyword>
<proteinExistence type="predicted"/>
<evidence type="ECO:0000256" key="1">
    <source>
        <dbReference type="ARBA" id="ARBA00004604"/>
    </source>
</evidence>
<dbReference type="STRING" id="158441.A0A226CYP1"/>
<dbReference type="PANTHER" id="PTHR44215">
    <property type="entry name" value="WD REPEAT-CONTAINING PROTEIN 75"/>
    <property type="match status" value="1"/>
</dbReference>
<evidence type="ECO:0000313" key="10">
    <source>
        <dbReference type="Proteomes" id="UP000198287"/>
    </source>
</evidence>
<dbReference type="Proteomes" id="UP000198287">
    <property type="component" value="Unassembled WGS sequence"/>
</dbReference>
<name>A0A226CYP1_FOLCA</name>
<protein>
    <submittedName>
        <fullName evidence="9">WD repeat-containing protein 75</fullName>
    </submittedName>
</protein>
<dbReference type="SMART" id="SM00320">
    <property type="entry name" value="WD40"/>
    <property type="match status" value="4"/>
</dbReference>
<dbReference type="InterPro" id="IPR057644">
    <property type="entry name" value="Beta-prop_WDR75_2nd"/>
</dbReference>
<dbReference type="OMA" id="SCTAFNW"/>
<organism evidence="9 10">
    <name type="scientific">Folsomia candida</name>
    <name type="common">Springtail</name>
    <dbReference type="NCBI Taxonomy" id="158441"/>
    <lineage>
        <taxon>Eukaryota</taxon>
        <taxon>Metazoa</taxon>
        <taxon>Ecdysozoa</taxon>
        <taxon>Arthropoda</taxon>
        <taxon>Hexapoda</taxon>
        <taxon>Collembola</taxon>
        <taxon>Entomobryomorpha</taxon>
        <taxon>Isotomoidea</taxon>
        <taxon>Isotomidae</taxon>
        <taxon>Proisotominae</taxon>
        <taxon>Folsomia</taxon>
    </lineage>
</organism>
<dbReference type="GO" id="GO:0032040">
    <property type="term" value="C:small-subunit processome"/>
    <property type="evidence" value="ECO:0007669"/>
    <property type="project" value="InterPro"/>
</dbReference>
<evidence type="ECO:0000256" key="2">
    <source>
        <dbReference type="ARBA" id="ARBA00022517"/>
    </source>
</evidence>
<evidence type="ECO:0000313" key="9">
    <source>
        <dbReference type="EMBL" id="OXA37658.1"/>
    </source>
</evidence>
<evidence type="ECO:0000256" key="6">
    <source>
        <dbReference type="ARBA" id="ARBA00023163"/>
    </source>
</evidence>
<keyword evidence="5" id="KW-0677">Repeat</keyword>
<dbReference type="OrthoDB" id="4096at2759"/>
<comment type="subcellular location">
    <subcellularLocation>
        <location evidence="1">Nucleus</location>
        <location evidence="1">Nucleolus</location>
    </subcellularLocation>
</comment>
<dbReference type="EMBL" id="LNIX01000054">
    <property type="protein sequence ID" value="OXA37658.1"/>
    <property type="molecule type" value="Genomic_DNA"/>
</dbReference>
<dbReference type="InterPro" id="IPR011044">
    <property type="entry name" value="Quino_amine_DH_bsu"/>
</dbReference>
<keyword evidence="7" id="KW-0539">Nucleus</keyword>
<dbReference type="GO" id="GO:0003723">
    <property type="term" value="F:RNA binding"/>
    <property type="evidence" value="ECO:0007669"/>
    <property type="project" value="InterPro"/>
</dbReference>
<dbReference type="PANTHER" id="PTHR44215:SF1">
    <property type="entry name" value="WD REPEAT-CONTAINING PROTEIN 75"/>
    <property type="match status" value="1"/>
</dbReference>
<reference evidence="9 10" key="1">
    <citation type="submission" date="2015-12" db="EMBL/GenBank/DDBJ databases">
        <title>The genome of Folsomia candida.</title>
        <authorList>
            <person name="Faddeeva A."/>
            <person name="Derks M.F."/>
            <person name="Anvar Y."/>
            <person name="Smit S."/>
            <person name="Van Straalen N."/>
            <person name="Roelofs D."/>
        </authorList>
    </citation>
    <scope>NUCLEOTIDE SEQUENCE [LARGE SCALE GENOMIC DNA]</scope>
    <source>
        <strain evidence="9 10">VU population</strain>
        <tissue evidence="9">Whole body</tissue>
    </source>
</reference>
<gene>
    <name evidence="9" type="ORF">Fcan01_27586</name>
</gene>
<dbReference type="SUPFAM" id="SSF117289">
    <property type="entry name" value="Nucleoporin domain"/>
    <property type="match status" value="1"/>
</dbReference>
<dbReference type="InterPro" id="IPR015943">
    <property type="entry name" value="WD40/YVTN_repeat-like_dom_sf"/>
</dbReference>
<keyword evidence="2" id="KW-0690">Ribosome biogenesis</keyword>
<evidence type="ECO:0000256" key="7">
    <source>
        <dbReference type="ARBA" id="ARBA00023242"/>
    </source>
</evidence>
<dbReference type="SUPFAM" id="SSF50978">
    <property type="entry name" value="WD40 repeat-like"/>
    <property type="match status" value="1"/>
</dbReference>
<evidence type="ECO:0000256" key="4">
    <source>
        <dbReference type="ARBA" id="ARBA00022574"/>
    </source>
</evidence>
<evidence type="ECO:0000259" key="8">
    <source>
        <dbReference type="Pfam" id="PF23769"/>
    </source>
</evidence>
<dbReference type="Gene3D" id="2.130.10.10">
    <property type="entry name" value="YVTN repeat-like/Quinoprotein amine dehydrogenase"/>
    <property type="match status" value="2"/>
</dbReference>
<dbReference type="InterPro" id="IPR001680">
    <property type="entry name" value="WD40_rpt"/>
</dbReference>
<comment type="caution">
    <text evidence="9">The sequence shown here is derived from an EMBL/GenBank/DDBJ whole genome shotgun (WGS) entry which is preliminary data.</text>
</comment>
<feature type="domain" description="WD repeat-containing protein 75 second beta-propeller" evidence="8">
    <location>
        <begin position="379"/>
        <end position="688"/>
    </location>
</feature>
<accession>A0A226CYP1</accession>
<sequence>MLGDALKKLEVAVKGGGSIVSHPPVFSKDSGTLYIIQNNTLLLHDTKTGRCIDKFCTPSAAPIANVAITADDNVILVFTSSGNLLYVEVPSLTVVRTMEVVWRSKNFSGAINFTNFVWPETISPVTPISPSYFFVSGYSPDSSTHPTLYSVQTHSPETQIRPFDDSDTPPVAQLPYKFECKGIVANLHAIATGRNGCFVAATQPDHLFVKDMTSNSVRWHKAGTRRFTCVAVHPTEWICATGDDSGRILVWSNLFEKAAVKTIYHWHTLPVSDLAFSMSGTQVYSVGGECTLVKWDLNNTGNKRTLPRLGLPIRHVTRSGRDELVAISQADNSVKLINVYNEVSTQIQNLTQCYIPDGVDDINISEYSLGGGKVFQAGLHLDPNNQSLIANGKPGQLQCYSFKEDRHLYNLDITQQNFITAERNNPIPNSDVTHVVFSKCGAWLASAECRRDSNRAKCTELRLKFWKFERERQIFVLNTSIDWPHEVGISSLKMQPIPESDPTLVVATTGMDNKFKTWAVTRDESIHGKSEWWNCEFIGSYRNLRCGPASFSEDGSLLTIAFERTVTVWATDNNELKLTLCHSKLGENISLLEFGSHQSSHLIVACSSQNIAVWDVITSSLLWVAPFHAETLAVDPYSNLAAAFSSKHHLIFFSPDNAEPLAVHKNVSSSRVISALFVPHGKSFQNVKLKSTLFFVNSSQELCALLPPVDQAEPDETIRISADARKSVLTPFAQLIAEKTVYESLRKPTTQVSSNQVGLEGYKILRDIMDQSPHTMPSLTYFCSRLLQALSTRRTPGDHLAEVEKAAQLYFKKGGRQYTKSSMFVNVEGDEEDKEFEDFPRIASTGQNCVDETPPFTPDLDLVANDNLTWVNTIFEKE</sequence>
<keyword evidence="3" id="KW-0698">rRNA processing</keyword>
<dbReference type="SUPFAM" id="SSF50969">
    <property type="entry name" value="YVTN repeat-like/Quinoprotein amine dehydrogenase"/>
    <property type="match status" value="1"/>
</dbReference>
<dbReference type="Pfam" id="PF23869">
    <property type="entry name" value="Beta-prop_WDR75_1st"/>
    <property type="match status" value="1"/>
</dbReference>
<dbReference type="GO" id="GO:0006364">
    <property type="term" value="P:rRNA processing"/>
    <property type="evidence" value="ECO:0007669"/>
    <property type="project" value="UniProtKB-KW"/>
</dbReference>
<dbReference type="GO" id="GO:2000234">
    <property type="term" value="P:positive regulation of rRNA processing"/>
    <property type="evidence" value="ECO:0007669"/>
    <property type="project" value="TreeGrafter"/>
</dbReference>
<dbReference type="GO" id="GO:0045943">
    <property type="term" value="P:positive regulation of transcription by RNA polymerase I"/>
    <property type="evidence" value="ECO:0007669"/>
    <property type="project" value="InterPro"/>
</dbReference>
<keyword evidence="4" id="KW-0853">WD repeat</keyword>
<dbReference type="AlphaFoldDB" id="A0A226CYP1"/>
<dbReference type="InterPro" id="IPR053826">
    <property type="entry name" value="WDR75"/>
</dbReference>
<keyword evidence="10" id="KW-1185">Reference proteome</keyword>
<evidence type="ECO:0000256" key="3">
    <source>
        <dbReference type="ARBA" id="ARBA00022552"/>
    </source>
</evidence>